<sequence length="312" mass="35329">MAVRQLYETAFDSTASPLEAEEEPEDILETSRRLCSPDPNHVQIQRPSPASSRSSTDSERGPGKKIMRRSTLHSPVLPLKRIFTPWTDKKADKGSETPTECTLQQSGSNEDKSKTFSPSVEFKKLDVADENKKNTVDHFPANFNCNQRASNDAEYNENIIIESLPPTTLSHSLYGSRSFTKYGVESTTYSNARLDFELQNGGDTSSTTTTFLPARASRDDMKRSNFDSKTATRNNLWLDFSRAPKRMRRHLCLDINGTQDDIEPTAYLLKQGWYHGSISRADAENLLRLMKKGSFLVRCSEKLKRQYLLSLK</sequence>
<dbReference type="STRING" id="407821.A0A087UKP4"/>
<reference evidence="5 6" key="1">
    <citation type="submission" date="2013-11" db="EMBL/GenBank/DDBJ databases">
        <title>Genome sequencing of Stegodyphus mimosarum.</title>
        <authorList>
            <person name="Bechsgaard J."/>
        </authorList>
    </citation>
    <scope>NUCLEOTIDE SEQUENCE [LARGE SCALE GENOMIC DNA]</scope>
</reference>
<name>A0A087UKP4_STEMI</name>
<proteinExistence type="predicted"/>
<evidence type="ECO:0000256" key="3">
    <source>
        <dbReference type="SAM" id="MobiDB-lite"/>
    </source>
</evidence>
<feature type="domain" description="SH2" evidence="4">
    <location>
        <begin position="273"/>
        <end position="312"/>
    </location>
</feature>
<gene>
    <name evidence="5" type="ORF">X975_20097</name>
</gene>
<dbReference type="Gene3D" id="3.30.505.10">
    <property type="entry name" value="SH2 domain"/>
    <property type="match status" value="1"/>
</dbReference>
<dbReference type="EMBL" id="KK120277">
    <property type="protein sequence ID" value="KFM77933.1"/>
    <property type="molecule type" value="Genomic_DNA"/>
</dbReference>
<evidence type="ECO:0000313" key="6">
    <source>
        <dbReference type="Proteomes" id="UP000054359"/>
    </source>
</evidence>
<dbReference type="SUPFAM" id="SSF55550">
    <property type="entry name" value="SH2 domain"/>
    <property type="match status" value="1"/>
</dbReference>
<protein>
    <submittedName>
        <fullName evidence="5">SH2 domain-containing adapter protein B</fullName>
    </submittedName>
</protein>
<dbReference type="Proteomes" id="UP000054359">
    <property type="component" value="Unassembled WGS sequence"/>
</dbReference>
<feature type="compositionally biased region" description="Acidic residues" evidence="3">
    <location>
        <begin position="19"/>
        <end position="28"/>
    </location>
</feature>
<dbReference type="PANTHER" id="PTHR15127:SF32">
    <property type="entry name" value="HEAVYWEIGHT, ISOFORM A"/>
    <property type="match status" value="1"/>
</dbReference>
<evidence type="ECO:0000259" key="4">
    <source>
        <dbReference type="PROSITE" id="PS50001"/>
    </source>
</evidence>
<dbReference type="OMA" id="HILNIHE"/>
<dbReference type="OrthoDB" id="5914531at2759"/>
<dbReference type="InterPro" id="IPR036860">
    <property type="entry name" value="SH2_dom_sf"/>
</dbReference>
<keyword evidence="6" id="KW-1185">Reference proteome</keyword>
<evidence type="ECO:0000256" key="2">
    <source>
        <dbReference type="PROSITE-ProRule" id="PRU00191"/>
    </source>
</evidence>
<dbReference type="PROSITE" id="PS50001">
    <property type="entry name" value="SH2"/>
    <property type="match status" value="1"/>
</dbReference>
<dbReference type="InterPro" id="IPR051846">
    <property type="entry name" value="SH2_domain_adapters"/>
</dbReference>
<evidence type="ECO:0000313" key="5">
    <source>
        <dbReference type="EMBL" id="KFM77933.1"/>
    </source>
</evidence>
<feature type="compositionally biased region" description="Low complexity" evidence="3">
    <location>
        <begin position="46"/>
        <end position="55"/>
    </location>
</feature>
<feature type="region of interest" description="Disordered" evidence="3">
    <location>
        <begin position="87"/>
        <end position="117"/>
    </location>
</feature>
<dbReference type="GO" id="GO:0001784">
    <property type="term" value="F:phosphotyrosine residue binding"/>
    <property type="evidence" value="ECO:0007669"/>
    <property type="project" value="TreeGrafter"/>
</dbReference>
<dbReference type="PANTHER" id="PTHR15127">
    <property type="entry name" value="HEAVYWEIGHT, ISOFORM A"/>
    <property type="match status" value="1"/>
</dbReference>
<feature type="region of interest" description="Disordered" evidence="3">
    <location>
        <begin position="1"/>
        <end position="71"/>
    </location>
</feature>
<feature type="non-terminal residue" evidence="5">
    <location>
        <position position="312"/>
    </location>
</feature>
<feature type="compositionally biased region" description="Polar residues" evidence="3">
    <location>
        <begin position="96"/>
        <end position="108"/>
    </location>
</feature>
<keyword evidence="1 2" id="KW-0727">SH2 domain</keyword>
<organism evidence="5 6">
    <name type="scientific">Stegodyphus mimosarum</name>
    <name type="common">African social velvet spider</name>
    <dbReference type="NCBI Taxonomy" id="407821"/>
    <lineage>
        <taxon>Eukaryota</taxon>
        <taxon>Metazoa</taxon>
        <taxon>Ecdysozoa</taxon>
        <taxon>Arthropoda</taxon>
        <taxon>Chelicerata</taxon>
        <taxon>Arachnida</taxon>
        <taxon>Araneae</taxon>
        <taxon>Araneomorphae</taxon>
        <taxon>Entelegynae</taxon>
        <taxon>Eresoidea</taxon>
        <taxon>Eresidae</taxon>
        <taxon>Stegodyphus</taxon>
    </lineage>
</organism>
<dbReference type="PRINTS" id="PR00401">
    <property type="entry name" value="SH2DOMAIN"/>
</dbReference>
<evidence type="ECO:0000256" key="1">
    <source>
        <dbReference type="ARBA" id="ARBA00022999"/>
    </source>
</evidence>
<accession>A0A087UKP4</accession>
<dbReference type="Pfam" id="PF00017">
    <property type="entry name" value="SH2"/>
    <property type="match status" value="1"/>
</dbReference>
<dbReference type="AlphaFoldDB" id="A0A087UKP4"/>
<dbReference type="InterPro" id="IPR000980">
    <property type="entry name" value="SH2"/>
</dbReference>